<dbReference type="InterPro" id="IPR036312">
    <property type="entry name" value="Bifun_inhib/LTP/seed_sf"/>
</dbReference>
<gene>
    <name evidence="13" type="ORF">FH972_011751</name>
</gene>
<sequence length="209" mass="21722">MRSKKPKRMSKMKAQSSHLIALFFFFLLFCGLARKAGAAAASVADKCNKDFNKVVSCLDYAKGSASTPTKDCCNSVKEIKDDDPVCLCYVIQLSQNGSDQIKNLGIKQERLLQLPTACDLKNASVTNCPGLLGLSPTSPAAAIFTNASAGTPSTPSTGTSSSPEAANIGSGLGPNSAVLMATAITMIFFLFAFPVGSSSAATSFELGST</sequence>
<evidence type="ECO:0000256" key="9">
    <source>
        <dbReference type="SAM" id="MobiDB-lite"/>
    </source>
</evidence>
<evidence type="ECO:0000256" key="3">
    <source>
        <dbReference type="ARBA" id="ARBA00022475"/>
    </source>
</evidence>
<feature type="domain" description="Bifunctional inhibitor/plant lipid transfer protein/seed storage helical" evidence="12">
    <location>
        <begin position="47"/>
        <end position="128"/>
    </location>
</feature>
<dbReference type="OrthoDB" id="1882492at2759"/>
<feature type="region of interest" description="Disordered" evidence="9">
    <location>
        <begin position="147"/>
        <end position="167"/>
    </location>
</feature>
<proteinExistence type="inferred from homology"/>
<dbReference type="PANTHER" id="PTHR33044">
    <property type="entry name" value="BIFUNCTIONAL INHIBITOR/LIPID-TRANSFER PROTEIN/SEED STORAGE 2S ALBUMIN SUPERFAMILY PROTEIN-RELATED"/>
    <property type="match status" value="1"/>
</dbReference>
<feature type="compositionally biased region" description="Low complexity" evidence="9">
    <location>
        <begin position="147"/>
        <end position="163"/>
    </location>
</feature>
<dbReference type="SMART" id="SM00499">
    <property type="entry name" value="AAI"/>
    <property type="match status" value="1"/>
</dbReference>
<keyword evidence="10" id="KW-0472">Membrane</keyword>
<dbReference type="EMBL" id="CM017324">
    <property type="protein sequence ID" value="KAE8039327.1"/>
    <property type="molecule type" value="Genomic_DNA"/>
</dbReference>
<evidence type="ECO:0000256" key="11">
    <source>
        <dbReference type="SAM" id="SignalP"/>
    </source>
</evidence>
<reference evidence="13 14" key="1">
    <citation type="submission" date="2019-06" db="EMBL/GenBank/DDBJ databases">
        <title>A chromosomal-level reference genome of Carpinus fangiana (Coryloideae, Betulaceae).</title>
        <authorList>
            <person name="Yang X."/>
            <person name="Wang Z."/>
            <person name="Zhang L."/>
            <person name="Hao G."/>
            <person name="Liu J."/>
            <person name="Yang Y."/>
        </authorList>
    </citation>
    <scope>NUCLEOTIDE SEQUENCE [LARGE SCALE GENOMIC DNA]</scope>
    <source>
        <strain evidence="13">Cfa_2016G</strain>
        <tissue evidence="13">Leaf</tissue>
    </source>
</reference>
<keyword evidence="7" id="KW-0325">Glycoprotein</keyword>
<evidence type="ECO:0000313" key="14">
    <source>
        <dbReference type="Proteomes" id="UP000327013"/>
    </source>
</evidence>
<evidence type="ECO:0000256" key="6">
    <source>
        <dbReference type="ARBA" id="ARBA00023157"/>
    </source>
</evidence>
<dbReference type="InterPro" id="IPR016140">
    <property type="entry name" value="Bifunc_inhib/LTP/seed_store"/>
</dbReference>
<comment type="similarity">
    <text evidence="2">Belongs to the plant LTP family.</text>
</comment>
<keyword evidence="8" id="KW-0449">Lipoprotein</keyword>
<keyword evidence="4" id="KW-0336">GPI-anchor</keyword>
<dbReference type="Proteomes" id="UP000327013">
    <property type="component" value="Chromosome 4"/>
</dbReference>
<feature type="chain" id="PRO_5024846819" description="Bifunctional inhibitor/plant lipid transfer protein/seed storage helical domain-containing protein" evidence="11">
    <location>
        <begin position="39"/>
        <end position="209"/>
    </location>
</feature>
<dbReference type="SUPFAM" id="SSF47699">
    <property type="entry name" value="Bifunctional inhibitor/lipid-transfer protein/seed storage 2S albumin"/>
    <property type="match status" value="1"/>
</dbReference>
<keyword evidence="6" id="KW-1015">Disulfide bond</keyword>
<evidence type="ECO:0000256" key="2">
    <source>
        <dbReference type="ARBA" id="ARBA00009748"/>
    </source>
</evidence>
<name>A0A660KSB6_9ROSI</name>
<accession>A0A660KSB6</accession>
<keyword evidence="5 11" id="KW-0732">Signal</keyword>
<evidence type="ECO:0000256" key="1">
    <source>
        <dbReference type="ARBA" id="ARBA00004609"/>
    </source>
</evidence>
<evidence type="ECO:0000256" key="7">
    <source>
        <dbReference type="ARBA" id="ARBA00023180"/>
    </source>
</evidence>
<keyword evidence="3" id="KW-1003">Cell membrane</keyword>
<dbReference type="GO" id="GO:0098552">
    <property type="term" value="C:side of membrane"/>
    <property type="evidence" value="ECO:0007669"/>
    <property type="project" value="UniProtKB-KW"/>
</dbReference>
<evidence type="ECO:0000259" key="12">
    <source>
        <dbReference type="SMART" id="SM00499"/>
    </source>
</evidence>
<dbReference type="CDD" id="cd00010">
    <property type="entry name" value="AAI_LTSS"/>
    <property type="match status" value="1"/>
</dbReference>
<evidence type="ECO:0000256" key="10">
    <source>
        <dbReference type="SAM" id="Phobius"/>
    </source>
</evidence>
<dbReference type="GO" id="GO:0005886">
    <property type="term" value="C:plasma membrane"/>
    <property type="evidence" value="ECO:0007669"/>
    <property type="project" value="UniProtKB-SubCell"/>
</dbReference>
<dbReference type="Gene3D" id="1.10.110.10">
    <property type="entry name" value="Plant lipid-transfer and hydrophobic proteins"/>
    <property type="match status" value="1"/>
</dbReference>
<keyword evidence="14" id="KW-1185">Reference proteome</keyword>
<organism evidence="13 14">
    <name type="scientific">Carpinus fangiana</name>
    <dbReference type="NCBI Taxonomy" id="176857"/>
    <lineage>
        <taxon>Eukaryota</taxon>
        <taxon>Viridiplantae</taxon>
        <taxon>Streptophyta</taxon>
        <taxon>Embryophyta</taxon>
        <taxon>Tracheophyta</taxon>
        <taxon>Spermatophyta</taxon>
        <taxon>Magnoliopsida</taxon>
        <taxon>eudicotyledons</taxon>
        <taxon>Gunneridae</taxon>
        <taxon>Pentapetalae</taxon>
        <taxon>rosids</taxon>
        <taxon>fabids</taxon>
        <taxon>Fagales</taxon>
        <taxon>Betulaceae</taxon>
        <taxon>Carpinus</taxon>
    </lineage>
</organism>
<evidence type="ECO:0000256" key="8">
    <source>
        <dbReference type="ARBA" id="ARBA00023288"/>
    </source>
</evidence>
<keyword evidence="10" id="KW-0812">Transmembrane</keyword>
<protein>
    <recommendedName>
        <fullName evidence="12">Bifunctional inhibitor/plant lipid transfer protein/seed storage helical domain-containing protein</fullName>
    </recommendedName>
</protein>
<evidence type="ECO:0000256" key="5">
    <source>
        <dbReference type="ARBA" id="ARBA00022729"/>
    </source>
</evidence>
<feature type="signal peptide" evidence="11">
    <location>
        <begin position="1"/>
        <end position="38"/>
    </location>
</feature>
<comment type="subcellular location">
    <subcellularLocation>
        <location evidence="1">Cell membrane</location>
        <topology evidence="1">Lipid-anchor</topology>
        <topology evidence="1">GPI-anchor</topology>
    </subcellularLocation>
</comment>
<evidence type="ECO:0000256" key="4">
    <source>
        <dbReference type="ARBA" id="ARBA00022622"/>
    </source>
</evidence>
<dbReference type="InterPro" id="IPR043325">
    <property type="entry name" value="LTSS"/>
</dbReference>
<dbReference type="AlphaFoldDB" id="A0A660KSB6"/>
<dbReference type="Pfam" id="PF14368">
    <property type="entry name" value="LTP_2"/>
    <property type="match status" value="1"/>
</dbReference>
<keyword evidence="10" id="KW-1133">Transmembrane helix</keyword>
<feature type="transmembrane region" description="Helical" evidence="10">
    <location>
        <begin position="177"/>
        <end position="196"/>
    </location>
</feature>
<evidence type="ECO:0000313" key="13">
    <source>
        <dbReference type="EMBL" id="KAE8039327.1"/>
    </source>
</evidence>